<keyword evidence="5 7" id="KW-1133">Transmembrane helix</keyword>
<keyword evidence="2" id="KW-1003">Cell membrane</keyword>
<dbReference type="PIRSF" id="PIRSF006066">
    <property type="entry name" value="HI0050"/>
    <property type="match status" value="1"/>
</dbReference>
<dbReference type="EMBL" id="VCLB01000011">
    <property type="protein sequence ID" value="TNB46303.1"/>
    <property type="molecule type" value="Genomic_DNA"/>
</dbReference>
<evidence type="ECO:0000256" key="1">
    <source>
        <dbReference type="ARBA" id="ARBA00004429"/>
    </source>
</evidence>
<evidence type="ECO:0000256" key="5">
    <source>
        <dbReference type="ARBA" id="ARBA00022989"/>
    </source>
</evidence>
<protein>
    <recommendedName>
        <fullName evidence="7">TRAP transporter large permease protein</fullName>
    </recommendedName>
</protein>
<reference evidence="9 10" key="1">
    <citation type="submission" date="2019-05" db="EMBL/GenBank/DDBJ databases">
        <authorList>
            <person name="Lee S.D."/>
        </authorList>
    </citation>
    <scope>NUCLEOTIDE SEQUENCE [LARGE SCALE GENOMIC DNA]</scope>
    <source>
        <strain evidence="9 10">GH2-6</strain>
    </source>
</reference>
<comment type="subcellular location">
    <subcellularLocation>
        <location evidence="1 7">Cell inner membrane</location>
        <topology evidence="1 7">Multi-pass membrane protein</topology>
    </subcellularLocation>
</comment>
<comment type="caution">
    <text evidence="9">The sequence shown here is derived from an EMBL/GenBank/DDBJ whole genome shotgun (WGS) entry which is preliminary data.</text>
</comment>
<comment type="function">
    <text evidence="7">Part of the tripartite ATP-independent periplasmic (TRAP) transport system.</text>
</comment>
<dbReference type="PANTHER" id="PTHR33362">
    <property type="entry name" value="SIALIC ACID TRAP TRANSPORTER PERMEASE PROTEIN SIAT-RELATED"/>
    <property type="match status" value="1"/>
</dbReference>
<evidence type="ECO:0000256" key="6">
    <source>
        <dbReference type="ARBA" id="ARBA00023136"/>
    </source>
</evidence>
<dbReference type="NCBIfam" id="TIGR00786">
    <property type="entry name" value="dctM"/>
    <property type="match status" value="1"/>
</dbReference>
<feature type="transmembrane region" description="Helical" evidence="7">
    <location>
        <begin position="211"/>
        <end position="233"/>
    </location>
</feature>
<name>A0A5C4JLH9_9HYPH</name>
<evidence type="ECO:0000256" key="3">
    <source>
        <dbReference type="ARBA" id="ARBA00022519"/>
    </source>
</evidence>
<dbReference type="RefSeq" id="WP_138750119.1">
    <property type="nucleotide sequence ID" value="NZ_VCLB01000011.1"/>
</dbReference>
<organism evidence="9 10">
    <name type="scientific">Martelella lutilitoris</name>
    <dbReference type="NCBI Taxonomy" id="2583532"/>
    <lineage>
        <taxon>Bacteria</taxon>
        <taxon>Pseudomonadati</taxon>
        <taxon>Pseudomonadota</taxon>
        <taxon>Alphaproteobacteria</taxon>
        <taxon>Hyphomicrobiales</taxon>
        <taxon>Aurantimonadaceae</taxon>
        <taxon>Martelella</taxon>
    </lineage>
</organism>
<evidence type="ECO:0000259" key="8">
    <source>
        <dbReference type="Pfam" id="PF06808"/>
    </source>
</evidence>
<dbReference type="OrthoDB" id="7912553at2"/>
<dbReference type="GO" id="GO:0005886">
    <property type="term" value="C:plasma membrane"/>
    <property type="evidence" value="ECO:0007669"/>
    <property type="project" value="UniProtKB-SubCell"/>
</dbReference>
<keyword evidence="4 7" id="KW-0812">Transmembrane</keyword>
<feature type="transmembrane region" description="Helical" evidence="7">
    <location>
        <begin position="357"/>
        <end position="379"/>
    </location>
</feature>
<dbReference type="Proteomes" id="UP000307874">
    <property type="component" value="Unassembled WGS sequence"/>
</dbReference>
<feature type="transmembrane region" description="Helical" evidence="7">
    <location>
        <begin position="95"/>
        <end position="120"/>
    </location>
</feature>
<accession>A0A5C4JLH9</accession>
<comment type="subunit">
    <text evidence="7">The complex comprises the extracytoplasmic solute receptor protein and the two transmembrane proteins.</text>
</comment>
<keyword evidence="7" id="KW-0813">Transport</keyword>
<evidence type="ECO:0000313" key="10">
    <source>
        <dbReference type="Proteomes" id="UP000307874"/>
    </source>
</evidence>
<feature type="domain" description="TRAP C4-dicarboxylate transport system permease DctM subunit" evidence="8">
    <location>
        <begin position="10"/>
        <end position="414"/>
    </location>
</feature>
<dbReference type="Pfam" id="PF06808">
    <property type="entry name" value="DctM"/>
    <property type="match status" value="1"/>
</dbReference>
<comment type="similarity">
    <text evidence="7">Belongs to the TRAP transporter large permease family.</text>
</comment>
<feature type="transmembrane region" description="Helical" evidence="7">
    <location>
        <begin position="277"/>
        <end position="300"/>
    </location>
</feature>
<feature type="transmembrane region" description="Helical" evidence="7">
    <location>
        <begin position="44"/>
        <end position="62"/>
    </location>
</feature>
<feature type="transmembrane region" description="Helical" evidence="7">
    <location>
        <begin position="165"/>
        <end position="191"/>
    </location>
</feature>
<keyword evidence="3 7" id="KW-0997">Cell inner membrane</keyword>
<proteinExistence type="inferred from homology"/>
<evidence type="ECO:0000256" key="4">
    <source>
        <dbReference type="ARBA" id="ARBA00022692"/>
    </source>
</evidence>
<dbReference type="InterPro" id="IPR010656">
    <property type="entry name" value="DctM"/>
</dbReference>
<sequence>MIWVALTGLGLLFIGVPVAFAIGLAGLVGILVADVPLSIAATRMFTGVDSFVFLAVPFYILAAEIMNQGGITTRLISIAQQATRWLRGGTAYANIGASVLFSGISGSAVADAAALGRVFISEMPKEGYTRPYAAAVTVASSIIGPIIPPSGLAILIAAVSGQSVINLFLAGVIPGLLIGLACAGIVFIDALRKRVPMPRPAHTGDGTARMIMEGVAVATLPLIIVGGMVVGAYTATEGGGIAVAYALVLSLFVFRGLDMTGLWRAIMKAARISASVYLLVAAASILSYALNLLGIASWISSAAEMFADSPVLFLFAVAFLMLILGTFLDIGAAILIFVPLLVPAVRELGIAPVQASMVVMITLAIGLVTPPVGVVLFVVMRVGRIGMYPLMRALMPFLLAELAAVALLCLVPEFSTWLPEKLNP</sequence>
<dbReference type="GO" id="GO:0022857">
    <property type="term" value="F:transmembrane transporter activity"/>
    <property type="evidence" value="ECO:0007669"/>
    <property type="project" value="UniProtKB-UniRule"/>
</dbReference>
<gene>
    <name evidence="9" type="ORF">FF124_19350</name>
</gene>
<reference evidence="9 10" key="2">
    <citation type="submission" date="2019-06" db="EMBL/GenBank/DDBJ databases">
        <title>Martelella lutilitoris sp. nov., isolated from a tidal mudflat.</title>
        <authorList>
            <person name="Kim Y.-J."/>
        </authorList>
    </citation>
    <scope>NUCLEOTIDE SEQUENCE [LARGE SCALE GENOMIC DNA]</scope>
    <source>
        <strain evidence="9 10">GH2-6</strain>
    </source>
</reference>
<evidence type="ECO:0000256" key="2">
    <source>
        <dbReference type="ARBA" id="ARBA00022475"/>
    </source>
</evidence>
<feature type="transmembrane region" description="Helical" evidence="7">
    <location>
        <begin position="132"/>
        <end position="159"/>
    </location>
</feature>
<dbReference type="PANTHER" id="PTHR33362:SF2">
    <property type="entry name" value="TRAP TRANSPORTER LARGE PERMEASE PROTEIN"/>
    <property type="match status" value="1"/>
</dbReference>
<feature type="transmembrane region" description="Helical" evidence="7">
    <location>
        <begin position="6"/>
        <end position="32"/>
    </location>
</feature>
<feature type="transmembrane region" description="Helical" evidence="7">
    <location>
        <begin position="239"/>
        <end position="257"/>
    </location>
</feature>
<keyword evidence="10" id="KW-1185">Reference proteome</keyword>
<dbReference type="AlphaFoldDB" id="A0A5C4JLH9"/>
<evidence type="ECO:0000256" key="7">
    <source>
        <dbReference type="RuleBase" id="RU369079"/>
    </source>
</evidence>
<keyword evidence="6 7" id="KW-0472">Membrane</keyword>
<evidence type="ECO:0000313" key="9">
    <source>
        <dbReference type="EMBL" id="TNB46303.1"/>
    </source>
</evidence>
<feature type="transmembrane region" description="Helical" evidence="7">
    <location>
        <begin position="312"/>
        <end position="345"/>
    </location>
</feature>
<dbReference type="InterPro" id="IPR004681">
    <property type="entry name" value="TRAP_DctM"/>
</dbReference>
<feature type="transmembrane region" description="Helical" evidence="7">
    <location>
        <begin position="391"/>
        <end position="411"/>
    </location>
</feature>